<dbReference type="InterPro" id="IPR023367">
    <property type="entry name" value="Peptidase_M42_dom2"/>
</dbReference>
<dbReference type="EMBL" id="CAEZVY010000011">
    <property type="protein sequence ID" value="CAB4636018.1"/>
    <property type="molecule type" value="Genomic_DNA"/>
</dbReference>
<keyword evidence="4" id="KW-0479">Metal-binding</keyword>
<keyword evidence="5" id="KW-0378">Hydrolase</keyword>
<dbReference type="InterPro" id="IPR008007">
    <property type="entry name" value="Peptidase_M42"/>
</dbReference>
<dbReference type="PIRSF" id="PIRSF001123">
    <property type="entry name" value="PepA_GA"/>
    <property type="match status" value="1"/>
</dbReference>
<sequence length="361" mass="37987">MSLEGRLEKYCLSIATSGREEPMIEAIKADLGAFTKDITVDSFGNVMARFAAAKTTDQTVMVFAHTDQLGMIVTKVEPTGFIRVVRLGGVPERVLPGSVVKIRAHNGSLVTGVMGTPPHHLTPEAMKYVVPTIDKAYIDVGATTAKEVADLGIAIGDHVAYEPRFEKLANNRIAGTSVDNRGGCAVLVGLAERLAKNPVAVNVVLVGTVQEEFNLRGAALAAEKIKPVAAISLDLVAAGDTPEMGTPNGVLVGAGPVMGLYSFHGRGTLNGVIPHPGLVAHTEKSAAKAKVSLQRHATVGLLTDASYVQLVNGGTPSIDLCWPTRYTHTGVELCSLDDLAGLETLVTEMLSSFPATWDSAR</sequence>
<gene>
    <name evidence="6" type="ORF">UFOPK2158_00183</name>
</gene>
<dbReference type="GO" id="GO:0006508">
    <property type="term" value="P:proteolysis"/>
    <property type="evidence" value="ECO:0007669"/>
    <property type="project" value="UniProtKB-KW"/>
</dbReference>
<evidence type="ECO:0000313" key="6">
    <source>
        <dbReference type="EMBL" id="CAB4636018.1"/>
    </source>
</evidence>
<dbReference type="SUPFAM" id="SSF101821">
    <property type="entry name" value="Aminopeptidase/glucanase lid domain"/>
    <property type="match status" value="1"/>
</dbReference>
<dbReference type="AlphaFoldDB" id="A0A6J6JHR1"/>
<dbReference type="InterPro" id="IPR051464">
    <property type="entry name" value="Peptidase_M42_aminopept"/>
</dbReference>
<proteinExistence type="inferred from homology"/>
<dbReference type="GO" id="GO:0004177">
    <property type="term" value="F:aminopeptidase activity"/>
    <property type="evidence" value="ECO:0007669"/>
    <property type="project" value="UniProtKB-KW"/>
</dbReference>
<dbReference type="Pfam" id="PF05343">
    <property type="entry name" value="Peptidase_M42"/>
    <property type="match status" value="1"/>
</dbReference>
<evidence type="ECO:0000256" key="1">
    <source>
        <dbReference type="ARBA" id="ARBA00006272"/>
    </source>
</evidence>
<protein>
    <submittedName>
        <fullName evidence="6">Unannotated protein</fullName>
    </submittedName>
</protein>
<dbReference type="PANTHER" id="PTHR32481:SF12">
    <property type="entry name" value="AMINOPEPTIDASE SGCX-RELATED"/>
    <property type="match status" value="1"/>
</dbReference>
<reference evidence="6" key="1">
    <citation type="submission" date="2020-05" db="EMBL/GenBank/DDBJ databases">
        <authorList>
            <person name="Chiriac C."/>
            <person name="Salcher M."/>
            <person name="Ghai R."/>
            <person name="Kavagutti S V."/>
        </authorList>
    </citation>
    <scope>NUCLEOTIDE SEQUENCE</scope>
</reference>
<dbReference type="Gene3D" id="2.40.30.40">
    <property type="entry name" value="Peptidase M42, domain 2"/>
    <property type="match status" value="1"/>
</dbReference>
<keyword evidence="2" id="KW-0031">Aminopeptidase</keyword>
<dbReference type="SUPFAM" id="SSF53187">
    <property type="entry name" value="Zn-dependent exopeptidases"/>
    <property type="match status" value="1"/>
</dbReference>
<dbReference type="Gene3D" id="3.40.630.10">
    <property type="entry name" value="Zn peptidases"/>
    <property type="match status" value="1"/>
</dbReference>
<evidence type="ECO:0000256" key="2">
    <source>
        <dbReference type="ARBA" id="ARBA00022438"/>
    </source>
</evidence>
<name>A0A6J6JHR1_9ZZZZ</name>
<organism evidence="6">
    <name type="scientific">freshwater metagenome</name>
    <dbReference type="NCBI Taxonomy" id="449393"/>
    <lineage>
        <taxon>unclassified sequences</taxon>
        <taxon>metagenomes</taxon>
        <taxon>ecological metagenomes</taxon>
    </lineage>
</organism>
<dbReference type="PANTHER" id="PTHR32481">
    <property type="entry name" value="AMINOPEPTIDASE"/>
    <property type="match status" value="1"/>
</dbReference>
<evidence type="ECO:0000256" key="5">
    <source>
        <dbReference type="ARBA" id="ARBA00022801"/>
    </source>
</evidence>
<dbReference type="GO" id="GO:0046872">
    <property type="term" value="F:metal ion binding"/>
    <property type="evidence" value="ECO:0007669"/>
    <property type="project" value="UniProtKB-KW"/>
</dbReference>
<evidence type="ECO:0000256" key="4">
    <source>
        <dbReference type="ARBA" id="ARBA00022723"/>
    </source>
</evidence>
<keyword evidence="3" id="KW-0645">Protease</keyword>
<accession>A0A6J6JHR1</accession>
<comment type="similarity">
    <text evidence="1">Belongs to the peptidase M42 family.</text>
</comment>
<evidence type="ECO:0000256" key="3">
    <source>
        <dbReference type="ARBA" id="ARBA00022670"/>
    </source>
</evidence>